<comment type="caution">
    <text evidence="6">The sequence shown here is derived from an EMBL/GenBank/DDBJ whole genome shotgun (WGS) entry which is preliminary data.</text>
</comment>
<name>A0ABR1JSV9_9AGAR</name>
<dbReference type="InterPro" id="IPR050300">
    <property type="entry name" value="GDXG_lipolytic_enzyme"/>
</dbReference>
<feature type="region of interest" description="Disordered" evidence="3">
    <location>
        <begin position="532"/>
        <end position="624"/>
    </location>
</feature>
<dbReference type="Proteomes" id="UP001498398">
    <property type="component" value="Unassembled WGS sequence"/>
</dbReference>
<sequence>MSHLPAMIFSLLPWPLNCIALAKNEHLNESKQKYLNADGQEQGLTTYLNYYAKPGVSPPSARMDPSLKLQERRPVRLWHMWKYGFVVATKATEVTVDIVLHNLWGPRRKSWGIEMTIINSLMRDAGRHSALVDVGTIRLLISLVGLVPLPSDALVTPVKFPVRRRNLRGILAEFDKLETGTRELSGEWVVGRKTWQRLQHEWKHSEDTPHSSRKGGRVVLYIHGGAYYVSSAAAQRIISIPLSKYTDARVFALDYRLAPETTFPGPLHDAVSAYMRLTEDLCIPPENIIVAGDSAGGGLSLALLMYLRDNKYPLPSSAILMSPWVDLTMSCESWESNASYDVIPMLAPDDHMNPVALYLGDNMERYITHPYASPLFGDLKGLPPLLIQAGDAEVLRDEITLLAHKATLAGVQVRHELYEDAIHIFQLYPFLEAATRSFVSMRDFVKNFLPQVQSDGPRALDVKAEKVLENEIECESTRMVRGDGVETSTGLASLKRAVSDPSLEDFSSSDTDEDNAKRKNRLYPSWRRRNWSIAPSQDSDSSEEEEEEKFPTITTRRRSGTLPSSISGLGKIRSTVSVLDPDSPPHTRPTMPKRTSSYVSVSSHKSMTFTHSIPPSPSIRRSRANSYADLSQLVKDWADTGPANETMMYSQRS</sequence>
<proteinExistence type="inferred from homology"/>
<evidence type="ECO:0000256" key="1">
    <source>
        <dbReference type="ARBA" id="ARBA00010515"/>
    </source>
</evidence>
<gene>
    <name evidence="6" type="ORF">VKT23_005473</name>
</gene>
<reference evidence="6 7" key="1">
    <citation type="submission" date="2024-01" db="EMBL/GenBank/DDBJ databases">
        <title>A draft genome for the cacao thread blight pathogen Marasmiellus scandens.</title>
        <authorList>
            <person name="Baruah I.K."/>
            <person name="Leung J."/>
            <person name="Bukari Y."/>
            <person name="Amoako-Attah I."/>
            <person name="Meinhardt L.W."/>
            <person name="Bailey B.A."/>
            <person name="Cohen S.P."/>
        </authorList>
    </citation>
    <scope>NUCLEOTIDE SEQUENCE [LARGE SCALE GENOMIC DNA]</scope>
    <source>
        <strain evidence="6 7">GH-19</strain>
    </source>
</reference>
<dbReference type="SUPFAM" id="SSF53474">
    <property type="entry name" value="alpha/beta-Hydrolases"/>
    <property type="match status" value="1"/>
</dbReference>
<accession>A0ABR1JSV9</accession>
<dbReference type="PANTHER" id="PTHR48081:SF26">
    <property type="entry name" value="ALPHA_BETA HYDROLASE FOLD-3 DOMAIN-CONTAINING PROTEIN"/>
    <property type="match status" value="1"/>
</dbReference>
<dbReference type="Pfam" id="PF07859">
    <property type="entry name" value="Abhydrolase_3"/>
    <property type="match status" value="1"/>
</dbReference>
<dbReference type="PANTHER" id="PTHR48081">
    <property type="entry name" value="AB HYDROLASE SUPERFAMILY PROTEIN C4A8.06C"/>
    <property type="match status" value="1"/>
</dbReference>
<dbReference type="InterPro" id="IPR002168">
    <property type="entry name" value="Lipase_GDXG_HIS_AS"/>
</dbReference>
<feature type="domain" description="Alpha/beta hydrolase fold-3" evidence="5">
    <location>
        <begin position="219"/>
        <end position="426"/>
    </location>
</feature>
<feature type="compositionally biased region" description="Low complexity" evidence="3">
    <location>
        <begin position="596"/>
        <end position="606"/>
    </location>
</feature>
<evidence type="ECO:0000256" key="4">
    <source>
        <dbReference type="SAM" id="SignalP"/>
    </source>
</evidence>
<feature type="signal peptide" evidence="4">
    <location>
        <begin position="1"/>
        <end position="22"/>
    </location>
</feature>
<dbReference type="PROSITE" id="PS01173">
    <property type="entry name" value="LIPASE_GDXG_HIS"/>
    <property type="match status" value="1"/>
</dbReference>
<keyword evidence="2" id="KW-0378">Hydrolase</keyword>
<evidence type="ECO:0000313" key="7">
    <source>
        <dbReference type="Proteomes" id="UP001498398"/>
    </source>
</evidence>
<comment type="similarity">
    <text evidence="1">Belongs to the 'GDXG' lipolytic enzyme family.</text>
</comment>
<evidence type="ECO:0000259" key="5">
    <source>
        <dbReference type="Pfam" id="PF07859"/>
    </source>
</evidence>
<dbReference type="EMBL" id="JBANRG010000006">
    <property type="protein sequence ID" value="KAK7465498.1"/>
    <property type="molecule type" value="Genomic_DNA"/>
</dbReference>
<feature type="chain" id="PRO_5047010702" description="Alpha/beta hydrolase fold-3 domain-containing protein" evidence="4">
    <location>
        <begin position="23"/>
        <end position="653"/>
    </location>
</feature>
<keyword evidence="4" id="KW-0732">Signal</keyword>
<keyword evidence="7" id="KW-1185">Reference proteome</keyword>
<dbReference type="InterPro" id="IPR013094">
    <property type="entry name" value="AB_hydrolase_3"/>
</dbReference>
<evidence type="ECO:0000313" key="6">
    <source>
        <dbReference type="EMBL" id="KAK7465498.1"/>
    </source>
</evidence>
<dbReference type="Gene3D" id="3.40.50.1820">
    <property type="entry name" value="alpha/beta hydrolase"/>
    <property type="match status" value="1"/>
</dbReference>
<evidence type="ECO:0000256" key="2">
    <source>
        <dbReference type="ARBA" id="ARBA00022801"/>
    </source>
</evidence>
<evidence type="ECO:0000256" key="3">
    <source>
        <dbReference type="SAM" id="MobiDB-lite"/>
    </source>
</evidence>
<organism evidence="6 7">
    <name type="scientific">Marasmiellus scandens</name>
    <dbReference type="NCBI Taxonomy" id="2682957"/>
    <lineage>
        <taxon>Eukaryota</taxon>
        <taxon>Fungi</taxon>
        <taxon>Dikarya</taxon>
        <taxon>Basidiomycota</taxon>
        <taxon>Agaricomycotina</taxon>
        <taxon>Agaricomycetes</taxon>
        <taxon>Agaricomycetidae</taxon>
        <taxon>Agaricales</taxon>
        <taxon>Marasmiineae</taxon>
        <taxon>Omphalotaceae</taxon>
        <taxon>Marasmiellus</taxon>
    </lineage>
</organism>
<dbReference type="InterPro" id="IPR029058">
    <property type="entry name" value="AB_hydrolase_fold"/>
</dbReference>
<protein>
    <recommendedName>
        <fullName evidence="5">Alpha/beta hydrolase fold-3 domain-containing protein</fullName>
    </recommendedName>
</protein>